<accession>A0ABR3YGS0</accession>
<organism evidence="3 4">
    <name type="scientific">Ceratocystis pirilliformis</name>
    <dbReference type="NCBI Taxonomy" id="259994"/>
    <lineage>
        <taxon>Eukaryota</taxon>
        <taxon>Fungi</taxon>
        <taxon>Dikarya</taxon>
        <taxon>Ascomycota</taxon>
        <taxon>Pezizomycotina</taxon>
        <taxon>Sordariomycetes</taxon>
        <taxon>Hypocreomycetidae</taxon>
        <taxon>Microascales</taxon>
        <taxon>Ceratocystidaceae</taxon>
        <taxon>Ceratocystis</taxon>
    </lineage>
</organism>
<evidence type="ECO:0000256" key="1">
    <source>
        <dbReference type="SAM" id="MobiDB-lite"/>
    </source>
</evidence>
<protein>
    <recommendedName>
        <fullName evidence="2">Cryptic loci regulator 2 C-terminal domain-containing protein</fullName>
    </recommendedName>
</protein>
<dbReference type="PANTHER" id="PTHR38046:SF1">
    <property type="entry name" value="CRYPTIC LOCI REGULATOR 2"/>
    <property type="match status" value="1"/>
</dbReference>
<sequence>MAYSQNASELKEFEVMQIFRSDGVDSGPGYWAEPLKKTTKTSSGKDVVSTRKVGLTRLDDSDPRFNEWRLKLGLLLKQELSPAPQEGEFAYKQVLTTLPGLPWFVPFPKGYWLYEKSKHFLVSGYPIKGKLYKTPQEFGVHLLWLLSSSEDRRDCCCIFCNIPDTEANSSSSNTSNASNTNANTNNAATKAADAFKTGPLSAATTTGQLQGQPTEAGGQEASTKISTLKNRKPARLSATGAVSPAVYQPPARMPTVSALFRTGELVWYSHEQSWRIGLITISESTWHQITPIGHASVPMPKINKAPTDIRPFLAFSVPQVSQEALKGLSFDDVPWGDRVRPLQAAGNHNAVESLMLDASKLGALKINRSYSFFNRFGANNGTTSYKGIFLGAERIHVDDVLRISQAPPGQPLQNVQQPEAMDMVHFLLKGIYTMEASAGTLFFHGDVVRLVQSPVPEGSSILTPEGLPPVLLEEATYRNNSSTAAAWKWHWVAVEKNTWRREPDIKGRFYSMPRLGPILLAPQMKAGPRDKVAPALNGRLDAVLYGPNVGETKTRAETVRDIIPEHAVFKFDEQEVQFENDV</sequence>
<dbReference type="Proteomes" id="UP001583280">
    <property type="component" value="Unassembled WGS sequence"/>
</dbReference>
<dbReference type="Pfam" id="PF10383">
    <property type="entry name" value="Clr2"/>
    <property type="match status" value="1"/>
</dbReference>
<name>A0ABR3YGS0_9PEZI</name>
<dbReference type="InterPro" id="IPR018839">
    <property type="entry name" value="Tscrpt-silencing_Clr2_C"/>
</dbReference>
<feature type="domain" description="Cryptic loci regulator 2 C-terminal" evidence="2">
    <location>
        <begin position="385"/>
        <end position="510"/>
    </location>
</feature>
<feature type="compositionally biased region" description="Polar residues" evidence="1">
    <location>
        <begin position="203"/>
        <end position="213"/>
    </location>
</feature>
<dbReference type="PANTHER" id="PTHR38046">
    <property type="entry name" value="CRYPTIC LOCI REGULATOR 2"/>
    <property type="match status" value="1"/>
</dbReference>
<proteinExistence type="predicted"/>
<dbReference type="InterPro" id="IPR038986">
    <property type="entry name" value="Clr2"/>
</dbReference>
<evidence type="ECO:0000313" key="4">
    <source>
        <dbReference type="Proteomes" id="UP001583280"/>
    </source>
</evidence>
<dbReference type="EMBL" id="JAWDJO010000362">
    <property type="protein sequence ID" value="KAL1887032.1"/>
    <property type="molecule type" value="Genomic_DNA"/>
</dbReference>
<evidence type="ECO:0000313" key="3">
    <source>
        <dbReference type="EMBL" id="KAL1887032.1"/>
    </source>
</evidence>
<comment type="caution">
    <text evidence="3">The sequence shown here is derived from an EMBL/GenBank/DDBJ whole genome shotgun (WGS) entry which is preliminary data.</text>
</comment>
<reference evidence="3 4" key="1">
    <citation type="journal article" date="2024" name="IMA Fungus">
        <title>IMA Genome - F19 : A genome assembly and annotation guide to empower mycologists, including annotated draft genome sequences of Ceratocystis pirilliformis, Diaporthe australafricana, Fusarium ophioides, Paecilomyces lecythidis, and Sporothrix stenoceras.</title>
        <authorList>
            <person name="Aylward J."/>
            <person name="Wilson A.M."/>
            <person name="Visagie C.M."/>
            <person name="Spraker J."/>
            <person name="Barnes I."/>
            <person name="Buitendag C."/>
            <person name="Ceriani C."/>
            <person name="Del Mar Angel L."/>
            <person name="du Plessis D."/>
            <person name="Fuchs T."/>
            <person name="Gasser K."/>
            <person name="Kramer D."/>
            <person name="Li W."/>
            <person name="Munsamy K."/>
            <person name="Piso A."/>
            <person name="Price J.L."/>
            <person name="Sonnekus B."/>
            <person name="Thomas C."/>
            <person name="van der Nest A."/>
            <person name="van Dijk A."/>
            <person name="van Heerden A."/>
            <person name="van Vuuren N."/>
            <person name="Yilmaz N."/>
            <person name="Duong T.A."/>
            <person name="van der Merwe N.A."/>
            <person name="Wingfield M.J."/>
            <person name="Wingfield B.D."/>
        </authorList>
    </citation>
    <scope>NUCLEOTIDE SEQUENCE [LARGE SCALE GENOMIC DNA]</scope>
    <source>
        <strain evidence="3 4">CMW 12675</strain>
    </source>
</reference>
<gene>
    <name evidence="3" type="ORF">Cpir12675_006733</name>
</gene>
<keyword evidence="4" id="KW-1185">Reference proteome</keyword>
<evidence type="ECO:0000259" key="2">
    <source>
        <dbReference type="Pfam" id="PF10383"/>
    </source>
</evidence>
<feature type="region of interest" description="Disordered" evidence="1">
    <location>
        <begin position="203"/>
        <end position="230"/>
    </location>
</feature>